<dbReference type="GO" id="GO:0009055">
    <property type="term" value="F:electron transfer activity"/>
    <property type="evidence" value="ECO:0007669"/>
    <property type="project" value="InterPro"/>
</dbReference>
<feature type="domain" description="DUF1553" evidence="2">
    <location>
        <begin position="731"/>
        <end position="989"/>
    </location>
</feature>
<gene>
    <name evidence="4" type="ORF">Pla175_38350</name>
</gene>
<dbReference type="Proteomes" id="UP000317429">
    <property type="component" value="Chromosome"/>
</dbReference>
<dbReference type="PANTHER" id="PTHR35889:SF3">
    <property type="entry name" value="F-BOX DOMAIN-CONTAINING PROTEIN"/>
    <property type="match status" value="1"/>
</dbReference>
<organism evidence="4 5">
    <name type="scientific">Pirellulimonas nuda</name>
    <dbReference type="NCBI Taxonomy" id="2528009"/>
    <lineage>
        <taxon>Bacteria</taxon>
        <taxon>Pseudomonadati</taxon>
        <taxon>Planctomycetota</taxon>
        <taxon>Planctomycetia</taxon>
        <taxon>Pirellulales</taxon>
        <taxon>Lacipirellulaceae</taxon>
        <taxon>Pirellulimonas</taxon>
    </lineage>
</organism>
<accession>A0A518DG35</accession>
<feature type="domain" description="DUF1549" evidence="1">
    <location>
        <begin position="165"/>
        <end position="370"/>
    </location>
</feature>
<dbReference type="Pfam" id="PF07583">
    <property type="entry name" value="PSCyt2"/>
    <property type="match status" value="1"/>
</dbReference>
<dbReference type="InterPro" id="IPR022655">
    <property type="entry name" value="DUF1553"/>
</dbReference>
<evidence type="ECO:0000313" key="4">
    <source>
        <dbReference type="EMBL" id="QDU90431.1"/>
    </source>
</evidence>
<dbReference type="GO" id="GO:0020037">
    <property type="term" value="F:heme binding"/>
    <property type="evidence" value="ECO:0007669"/>
    <property type="project" value="InterPro"/>
</dbReference>
<dbReference type="EMBL" id="CP036291">
    <property type="protein sequence ID" value="QDU90431.1"/>
    <property type="molecule type" value="Genomic_DNA"/>
</dbReference>
<dbReference type="SUPFAM" id="SSF46626">
    <property type="entry name" value="Cytochrome c"/>
    <property type="match status" value="1"/>
</dbReference>
<evidence type="ECO:0000259" key="3">
    <source>
        <dbReference type="Pfam" id="PF07635"/>
    </source>
</evidence>
<sequence>MTGCWPLVIRALRTIAAERRHWIALIALACGAVAETSLATGIDFNRDVRPILSDACFHCHGRDPSHREADLRIDQWEPTAGARGAESVVVPGDPDHSELIARVAAHNGGSQMPPASSGKKLTHEQIGVLRAWVAAGGKYEKHWSFVAPRRRAVPRVGDSGWVKNPIDAFVLSRLEEEGISPSPQADAAALLRRLSIDLIGLPPQNDVIAPRDAMDDPGRYDRSVEELLASPHFGERWGRLWLDAARYADSNGFEKDHPREVWLYRDWVIDALNHDLPYDQFIIQQVAGDLLPERSREDLIATGFLRNSMVNEEGGIDPEQFRMEGLFDRVDAIGKSILGLTVQCAQCHTHKYDPISHAEYYGMLALLNDSYEAQATFYPAKQQQQRRAVLGQIRQIEQGLKDQDPDWRRRVAEWESTLSRPDHRWQVVRPELDGSGGQKHYLQPDGSVLAEGYAPTQTTTEFTIVTELPRIAAVRLELLNHPTLPHGGPGRSSHGTCALTEFQVSAATQGDSETPTPWEIARATADINPPRRSLGAEFDDSDLGSRFTGPVDYAIDGDESTAWSIDIGPGRSNTPRQAVFTLAKPIELPGPTRITFKLVQKHGQSYHTDIYTNNLGRFRFSLSADPNAAADPIPAAVGVLLAKKPDERSAAETDQVFSYWRAAAPHWSEANAAIEEQWRSHPSGTSQLVLKRLETPRETHRLDRGDWLKPAERVSGGVPEFLHKLNAQQPDRLDFARWLADRSSPTTARVIVNRIWQAYFGRGLVETAEDFGVQGAPPTHPELLDWLAVELMDSGWSLKHIHRLIVQSATYRQSSVVSASLLHKDPQNLLLARGARYRVDAEVVRDLALSASGLLERKVGGPGVYPPAPDYLFKPPASYAPKRWDYDLGRDKYRRAVYTFRYRSTPYPVFQTFDAPSGEVACVRRGRSNTPLQALALLNEELFFECAQELSALTIKNAGADPKDRIEFLFDRCLSRRPSANELDVLQKFVATQRSRLESGEIDAGALVGGSKAVDTEARQSSSHRLATQDLAAWTVAARVVLSLDEAISRE</sequence>
<reference evidence="4 5" key="1">
    <citation type="submission" date="2019-02" db="EMBL/GenBank/DDBJ databases">
        <title>Deep-cultivation of Planctomycetes and their phenomic and genomic characterization uncovers novel biology.</title>
        <authorList>
            <person name="Wiegand S."/>
            <person name="Jogler M."/>
            <person name="Boedeker C."/>
            <person name="Pinto D."/>
            <person name="Vollmers J."/>
            <person name="Rivas-Marin E."/>
            <person name="Kohn T."/>
            <person name="Peeters S.H."/>
            <person name="Heuer A."/>
            <person name="Rast P."/>
            <person name="Oberbeckmann S."/>
            <person name="Bunk B."/>
            <person name="Jeske O."/>
            <person name="Meyerdierks A."/>
            <person name="Storesund J.E."/>
            <person name="Kallscheuer N."/>
            <person name="Luecker S."/>
            <person name="Lage O.M."/>
            <person name="Pohl T."/>
            <person name="Merkel B.J."/>
            <person name="Hornburger P."/>
            <person name="Mueller R.-W."/>
            <person name="Bruemmer F."/>
            <person name="Labrenz M."/>
            <person name="Spormann A.M."/>
            <person name="Op den Camp H."/>
            <person name="Overmann J."/>
            <person name="Amann R."/>
            <person name="Jetten M.S.M."/>
            <person name="Mascher T."/>
            <person name="Medema M.H."/>
            <person name="Devos D.P."/>
            <person name="Kaster A.-K."/>
            <person name="Ovreas L."/>
            <person name="Rohde M."/>
            <person name="Galperin M.Y."/>
            <person name="Jogler C."/>
        </authorList>
    </citation>
    <scope>NUCLEOTIDE SEQUENCE [LARGE SCALE GENOMIC DNA]</scope>
    <source>
        <strain evidence="4 5">Pla175</strain>
    </source>
</reference>
<dbReference type="OrthoDB" id="127107at2"/>
<proteinExistence type="predicted"/>
<dbReference type="Pfam" id="PF07587">
    <property type="entry name" value="PSD1"/>
    <property type="match status" value="1"/>
</dbReference>
<dbReference type="KEGG" id="pnd:Pla175_38350"/>
<evidence type="ECO:0000259" key="1">
    <source>
        <dbReference type="Pfam" id="PF07583"/>
    </source>
</evidence>
<dbReference type="Pfam" id="PF07635">
    <property type="entry name" value="PSCyt1"/>
    <property type="match status" value="1"/>
</dbReference>
<dbReference type="PANTHER" id="PTHR35889">
    <property type="entry name" value="CYCLOINULO-OLIGOSACCHARIDE FRUCTANOTRANSFERASE-RELATED"/>
    <property type="match status" value="1"/>
</dbReference>
<protein>
    <submittedName>
        <fullName evidence="4">Planctomycete cytochrome C</fullName>
    </submittedName>
</protein>
<dbReference type="InterPro" id="IPR011444">
    <property type="entry name" value="DUF1549"/>
</dbReference>
<evidence type="ECO:0000313" key="5">
    <source>
        <dbReference type="Proteomes" id="UP000317429"/>
    </source>
</evidence>
<dbReference type="InterPro" id="IPR011429">
    <property type="entry name" value="Cyt_c_Planctomycete-type"/>
</dbReference>
<dbReference type="AlphaFoldDB" id="A0A518DG35"/>
<feature type="domain" description="Cytochrome C Planctomycete-type" evidence="3">
    <location>
        <begin position="56"/>
        <end position="115"/>
    </location>
</feature>
<dbReference type="InterPro" id="IPR036909">
    <property type="entry name" value="Cyt_c-like_dom_sf"/>
</dbReference>
<name>A0A518DG35_9BACT</name>
<evidence type="ECO:0000259" key="2">
    <source>
        <dbReference type="Pfam" id="PF07587"/>
    </source>
</evidence>
<keyword evidence="5" id="KW-1185">Reference proteome</keyword>